<evidence type="ECO:0000313" key="1">
    <source>
        <dbReference type="EMBL" id="GJD51282.1"/>
    </source>
</evidence>
<accession>A0ABQ4R0S8</accession>
<sequence>MHATTLSPRGHGLTSGGGWPYWIAVVEGDHKQSGFPADPNVFDAWFPGWVRDKGIKIISDWREEARADGALDWLKHYRGAR</sequence>
<name>A0ABQ4R0S8_9HYPH</name>
<reference evidence="1" key="2">
    <citation type="submission" date="2021-08" db="EMBL/GenBank/DDBJ databases">
        <authorList>
            <person name="Tani A."/>
            <person name="Ola A."/>
            <person name="Ogura Y."/>
            <person name="Katsura K."/>
            <person name="Hayashi T."/>
        </authorList>
    </citation>
    <scope>NUCLEOTIDE SEQUENCE</scope>
    <source>
        <strain evidence="1">KCTC 52305</strain>
    </source>
</reference>
<gene>
    <name evidence="1" type="ORF">OPKNFCMD_4036</name>
</gene>
<dbReference type="EMBL" id="BPQH01000012">
    <property type="protein sequence ID" value="GJD51282.1"/>
    <property type="molecule type" value="Genomic_DNA"/>
</dbReference>
<dbReference type="Proteomes" id="UP001055167">
    <property type="component" value="Unassembled WGS sequence"/>
</dbReference>
<organism evidence="1 2">
    <name type="scientific">Methylobacterium crusticola</name>
    <dbReference type="NCBI Taxonomy" id="1697972"/>
    <lineage>
        <taxon>Bacteria</taxon>
        <taxon>Pseudomonadati</taxon>
        <taxon>Pseudomonadota</taxon>
        <taxon>Alphaproteobacteria</taxon>
        <taxon>Hyphomicrobiales</taxon>
        <taxon>Methylobacteriaceae</taxon>
        <taxon>Methylobacterium</taxon>
    </lineage>
</organism>
<reference evidence="1" key="1">
    <citation type="journal article" date="2021" name="Front. Microbiol.">
        <title>Comprehensive Comparative Genomics and Phenotyping of Methylobacterium Species.</title>
        <authorList>
            <person name="Alessa O."/>
            <person name="Ogura Y."/>
            <person name="Fujitani Y."/>
            <person name="Takami H."/>
            <person name="Hayashi T."/>
            <person name="Sahin N."/>
            <person name="Tani A."/>
        </authorList>
    </citation>
    <scope>NUCLEOTIDE SEQUENCE</scope>
    <source>
        <strain evidence="1">KCTC 52305</strain>
    </source>
</reference>
<evidence type="ECO:0000313" key="2">
    <source>
        <dbReference type="Proteomes" id="UP001055167"/>
    </source>
</evidence>
<protein>
    <submittedName>
        <fullName evidence="1">Uncharacterized protein</fullName>
    </submittedName>
</protein>
<comment type="caution">
    <text evidence="1">The sequence shown here is derived from an EMBL/GenBank/DDBJ whole genome shotgun (WGS) entry which is preliminary data.</text>
</comment>
<keyword evidence="2" id="KW-1185">Reference proteome</keyword>
<proteinExistence type="predicted"/>